<dbReference type="PANTHER" id="PTHR43809:SF1">
    <property type="entry name" value="NITRITE REDUCTASE (NADH) LARGE SUBUNIT"/>
    <property type="match status" value="1"/>
</dbReference>
<dbReference type="InterPro" id="IPR041854">
    <property type="entry name" value="BFD-like_2Fe2S-bd_dom_sf"/>
</dbReference>
<dbReference type="Gene3D" id="1.10.10.1100">
    <property type="entry name" value="BFD-like [2Fe-2S]-binding domain"/>
    <property type="match status" value="1"/>
</dbReference>
<dbReference type="EMBL" id="BQKY01000007">
    <property type="protein sequence ID" value="GJN90905.1"/>
    <property type="molecule type" value="Genomic_DNA"/>
</dbReference>
<evidence type="ECO:0000256" key="1">
    <source>
        <dbReference type="ARBA" id="ARBA00001929"/>
    </source>
</evidence>
<comment type="similarity">
    <text evidence="5">Belongs to the nitrite and sulfite reductase 4Fe-4S domain family.</text>
</comment>
<comment type="cofactor">
    <cofactor evidence="16">
        <name>[2Fe-2S] cluster</name>
        <dbReference type="ChEBI" id="CHEBI:190135"/>
    </cofactor>
</comment>
<dbReference type="InterPro" id="IPR036188">
    <property type="entry name" value="FAD/NAD-bd_sf"/>
</dbReference>
<evidence type="ECO:0000256" key="6">
    <source>
        <dbReference type="ARBA" id="ARBA00022485"/>
    </source>
</evidence>
<dbReference type="PROSITE" id="PS00365">
    <property type="entry name" value="NIR_SIR"/>
    <property type="match status" value="1"/>
</dbReference>
<keyword evidence="11" id="KW-0274">FAD</keyword>
<sequence>MVPVASTSMLPTPSPGGGRQTIFVVGLGMVGMAFIEKMLDLDKDAGRYFIRTCGEESHLAYNRVGLTEYFQHRNVSDLYLNSPTWYADQLPERFAYSTGERVTEIDPVHKNVFTSRGNVYQYDILVMATGSNGALPPYVSAEEASRTKGVFVYRNVADLEAIMNYADLPHINRASVVGGGLLGLEAAKAVYDLPTIPDVNILIRQGYPLNRQLDAAAGELVLSKIEAMGVQVLTGCEPKALRTKVDEQGDRVFAGFEFGDGDTLESDLVIYGIGISPRDELAASAGIKVARRGGIEVGDDLMTSAQDVYAIGECASWQGNTYGLIGPGVEMADILAFNLTQTDGHAPRKMNSPDLSTKLKLMGVDVASFGDYFADERAAKAQEAEAAARAAEAASKTAPNGEEEGGVAIASFKPSRKRPRSNRNDPIKCLTYHDPISSTYRKYIFSVAPDAVHLLGGIVSPGFIPHVLVAARTSSSQLFTRTIIPVQMIGDTGAFTKLVSIVKKKKKLDVPPSEFILGAKKGDEDDGADLDDDTVVCSCHATTKGAIGACVKEGMSDLAAIKCKTKAGTGCGGCMPLITNIFKAEMKKAGNAVSNNICSHFKMSRADLFQVIKVKRLRDYRSVMQAAAVDPNSIGCELCKPAIASILASLYNEHVLQPRHHGLQDTNDRYLANIQRNGTFSVVPRMAGGEVTPDGLIAVGQVAKKYGLYTKITGGQRVDCFGAQKADLPAIWEELIAAGFESGHAYGKSLRTVKSCVGSTWCRYGLGDSVGLAVDLENRYRGVRAPHKFKGGVSGCVRECAEAQSKDFGLIATDKGWNLFVGGNGGAQPRHAVLFAKDVPPSKVVRLLDRYLMFYIRTADKLQRTAPWLESFEGGVEKLRRILIDDELGICADLEAEMDNLISTYKDEWAAAVQDPELRKQFKQFANTDERRIGSDLIVERGQQRPADWPKAFPGQRFVETQLPTPRSQWKYIQLASVADLAPTEENTTSCAVRYGEDTQLAIFRVPGKGYFCTQQMCPHKRAFILEHGIIGDDANGHLYVSCPLHKRNFRLDNGDCLNDDEYKILAFDVKEEGGELLVQLPPPEELDALIGSSKWMVRKATAEAHGRNAATSIEIVGPDGQVDEDKKAAGTECGEADKSCGTHKLEW</sequence>
<comment type="caution">
    <text evidence="19">The sequence shown here is derived from an EMBL/GenBank/DDBJ whole genome shotgun (WGS) entry which is preliminary data.</text>
</comment>
<dbReference type="PRINTS" id="PR00411">
    <property type="entry name" value="PNDRDTASEI"/>
</dbReference>
<keyword evidence="12" id="KW-0560">Oxidoreductase</keyword>
<dbReference type="GO" id="GO:0042128">
    <property type="term" value="P:nitrate assimilation"/>
    <property type="evidence" value="ECO:0007669"/>
    <property type="project" value="UniProtKB-KW"/>
</dbReference>
<dbReference type="Proteomes" id="UP001342314">
    <property type="component" value="Unassembled WGS sequence"/>
</dbReference>
<evidence type="ECO:0000256" key="3">
    <source>
        <dbReference type="ARBA" id="ARBA00001974"/>
    </source>
</evidence>
<reference evidence="19 20" key="1">
    <citation type="submission" date="2021-12" db="EMBL/GenBank/DDBJ databases">
        <title>High titer production of polyol ester of fatty acids by Rhodotorula paludigena BS15 towards product separation-free biomass refinery.</title>
        <authorList>
            <person name="Mano J."/>
            <person name="Ono H."/>
            <person name="Tanaka T."/>
            <person name="Naito K."/>
            <person name="Sushida H."/>
            <person name="Ike M."/>
            <person name="Tokuyasu K."/>
            <person name="Kitaoka M."/>
        </authorList>
    </citation>
    <scope>NUCLEOTIDE SEQUENCE [LARGE SCALE GENOMIC DNA]</scope>
    <source>
        <strain evidence="19 20">BS15</strain>
    </source>
</reference>
<keyword evidence="20" id="KW-1185">Reference proteome</keyword>
<dbReference type="InterPro" id="IPR036136">
    <property type="entry name" value="Nit/Sulf_reduc_fer-like_dom_sf"/>
</dbReference>
<dbReference type="CDD" id="cd03529">
    <property type="entry name" value="Rieske_NirD"/>
    <property type="match status" value="1"/>
</dbReference>
<comment type="cofactor">
    <cofactor evidence="3">
        <name>FAD</name>
        <dbReference type="ChEBI" id="CHEBI:57692"/>
    </cofactor>
</comment>
<dbReference type="FunFam" id="3.30.413.10:FF:000007">
    <property type="entry name" value="Nitrite reductase [NAD(P)H] large subunit"/>
    <property type="match status" value="1"/>
</dbReference>
<evidence type="ECO:0000256" key="7">
    <source>
        <dbReference type="ARBA" id="ARBA00022617"/>
    </source>
</evidence>
<evidence type="ECO:0000256" key="11">
    <source>
        <dbReference type="ARBA" id="ARBA00022827"/>
    </source>
</evidence>
<dbReference type="InterPro" id="IPR006066">
    <property type="entry name" value="NO2/SO3_Rdtase_FeS/sirohaem_BS"/>
</dbReference>
<keyword evidence="15" id="KW-0534">Nitrate assimilation</keyword>
<dbReference type="InterPro" id="IPR005117">
    <property type="entry name" value="NiRdtase/SiRdtase_haem-b_fer"/>
</dbReference>
<dbReference type="GO" id="GO:0051539">
    <property type="term" value="F:4 iron, 4 sulfur cluster binding"/>
    <property type="evidence" value="ECO:0007669"/>
    <property type="project" value="UniProtKB-KW"/>
</dbReference>
<gene>
    <name evidence="19" type="ORF">Rhopal_003919-T1</name>
</gene>
<dbReference type="PRINTS" id="PR00397">
    <property type="entry name" value="SIROHAEM"/>
</dbReference>
<keyword evidence="13" id="KW-0408">Iron</keyword>
<evidence type="ECO:0000256" key="16">
    <source>
        <dbReference type="ARBA" id="ARBA00034078"/>
    </source>
</evidence>
<dbReference type="PANTHER" id="PTHR43809">
    <property type="entry name" value="NITRITE REDUCTASE (NADH) LARGE SUBUNIT"/>
    <property type="match status" value="1"/>
</dbReference>
<evidence type="ECO:0000313" key="19">
    <source>
        <dbReference type="EMBL" id="GJN90905.1"/>
    </source>
</evidence>
<dbReference type="InterPro" id="IPR017941">
    <property type="entry name" value="Rieske_2Fe-2S"/>
</dbReference>
<organism evidence="19 20">
    <name type="scientific">Rhodotorula paludigena</name>
    <dbReference type="NCBI Taxonomy" id="86838"/>
    <lineage>
        <taxon>Eukaryota</taxon>
        <taxon>Fungi</taxon>
        <taxon>Dikarya</taxon>
        <taxon>Basidiomycota</taxon>
        <taxon>Pucciniomycotina</taxon>
        <taxon>Microbotryomycetes</taxon>
        <taxon>Sporidiobolales</taxon>
        <taxon>Sporidiobolaceae</taxon>
        <taxon>Rhodotorula</taxon>
    </lineage>
</organism>
<dbReference type="SUPFAM" id="SSF55124">
    <property type="entry name" value="Nitrite/Sulfite reductase N-terminal domain-like"/>
    <property type="match status" value="1"/>
</dbReference>
<dbReference type="Gene3D" id="3.50.50.60">
    <property type="entry name" value="FAD/NAD(P)-binding domain"/>
    <property type="match status" value="2"/>
</dbReference>
<feature type="domain" description="Rieske" evidence="18">
    <location>
        <begin position="973"/>
        <end position="1079"/>
    </location>
</feature>
<dbReference type="InterPro" id="IPR036922">
    <property type="entry name" value="Rieske_2Fe-2S_sf"/>
</dbReference>
<evidence type="ECO:0000256" key="2">
    <source>
        <dbReference type="ARBA" id="ARBA00001966"/>
    </source>
</evidence>
<comment type="pathway">
    <text evidence="4">Nitrogen metabolism; nitrate reduction (assimilation).</text>
</comment>
<evidence type="ECO:0000256" key="13">
    <source>
        <dbReference type="ARBA" id="ARBA00023004"/>
    </source>
</evidence>
<evidence type="ECO:0000256" key="10">
    <source>
        <dbReference type="ARBA" id="ARBA00022723"/>
    </source>
</evidence>
<evidence type="ECO:0000313" key="20">
    <source>
        <dbReference type="Proteomes" id="UP001342314"/>
    </source>
</evidence>
<dbReference type="AlphaFoldDB" id="A0AAV5GEF1"/>
<dbReference type="PRINTS" id="PR00368">
    <property type="entry name" value="FADPNR"/>
</dbReference>
<dbReference type="InterPro" id="IPR006067">
    <property type="entry name" value="NO2/SO3_Rdtase_4Fe4S_dom"/>
</dbReference>
<evidence type="ECO:0000256" key="4">
    <source>
        <dbReference type="ARBA" id="ARBA00005096"/>
    </source>
</evidence>
<dbReference type="InterPro" id="IPR007419">
    <property type="entry name" value="BFD-like_2Fe2S-bd_dom"/>
</dbReference>
<name>A0AAV5GEF1_9BASI</name>
<evidence type="ECO:0000256" key="5">
    <source>
        <dbReference type="ARBA" id="ARBA00010429"/>
    </source>
</evidence>
<keyword evidence="6" id="KW-0004">4Fe-4S</keyword>
<dbReference type="Pfam" id="PF03460">
    <property type="entry name" value="NIR_SIR_ferr"/>
    <property type="match status" value="1"/>
</dbReference>
<dbReference type="Pfam" id="PF07992">
    <property type="entry name" value="Pyr_redox_2"/>
    <property type="match status" value="1"/>
</dbReference>
<feature type="region of interest" description="Disordered" evidence="17">
    <location>
        <begin position="390"/>
        <end position="428"/>
    </location>
</feature>
<evidence type="ECO:0000256" key="17">
    <source>
        <dbReference type="SAM" id="MobiDB-lite"/>
    </source>
</evidence>
<dbReference type="GO" id="GO:0046872">
    <property type="term" value="F:metal ion binding"/>
    <property type="evidence" value="ECO:0007669"/>
    <property type="project" value="UniProtKB-KW"/>
</dbReference>
<dbReference type="Pfam" id="PF01077">
    <property type="entry name" value="NIR_SIR"/>
    <property type="match status" value="1"/>
</dbReference>
<dbReference type="Pfam" id="PF04324">
    <property type="entry name" value="Fer2_BFD"/>
    <property type="match status" value="1"/>
</dbReference>
<evidence type="ECO:0000256" key="14">
    <source>
        <dbReference type="ARBA" id="ARBA00023014"/>
    </source>
</evidence>
<comment type="cofactor">
    <cofactor evidence="2">
        <name>[4Fe-4S] cluster</name>
        <dbReference type="ChEBI" id="CHEBI:49883"/>
    </cofactor>
</comment>
<dbReference type="InterPro" id="IPR045854">
    <property type="entry name" value="NO2/SO3_Rdtase_4Fe4S_sf"/>
</dbReference>
<dbReference type="NCBIfam" id="TIGR02378">
    <property type="entry name" value="nirD_assim_sml"/>
    <property type="match status" value="1"/>
</dbReference>
<keyword evidence="7" id="KW-0349">Heme</keyword>
<evidence type="ECO:0000256" key="8">
    <source>
        <dbReference type="ARBA" id="ARBA00022630"/>
    </source>
</evidence>
<keyword evidence="9" id="KW-0001">2Fe-2S</keyword>
<proteinExistence type="inferred from homology"/>
<dbReference type="InterPro" id="IPR023753">
    <property type="entry name" value="FAD/NAD-binding_dom"/>
</dbReference>
<dbReference type="GO" id="GO:0020037">
    <property type="term" value="F:heme binding"/>
    <property type="evidence" value="ECO:0007669"/>
    <property type="project" value="InterPro"/>
</dbReference>
<keyword evidence="10" id="KW-0479">Metal-binding</keyword>
<dbReference type="SUPFAM" id="SSF51905">
    <property type="entry name" value="FAD/NAD(P)-binding domain"/>
    <property type="match status" value="1"/>
</dbReference>
<keyword evidence="14" id="KW-0411">Iron-sulfur</keyword>
<evidence type="ECO:0000256" key="9">
    <source>
        <dbReference type="ARBA" id="ARBA00022714"/>
    </source>
</evidence>
<dbReference type="PROSITE" id="PS51296">
    <property type="entry name" value="RIESKE"/>
    <property type="match status" value="1"/>
</dbReference>
<dbReference type="Pfam" id="PF13806">
    <property type="entry name" value="Rieske_2"/>
    <property type="match status" value="1"/>
</dbReference>
<keyword evidence="8" id="KW-0285">Flavoprotein</keyword>
<dbReference type="GO" id="GO:0051537">
    <property type="term" value="F:2 iron, 2 sulfur cluster binding"/>
    <property type="evidence" value="ECO:0007669"/>
    <property type="project" value="UniProtKB-KW"/>
</dbReference>
<evidence type="ECO:0000256" key="12">
    <source>
        <dbReference type="ARBA" id="ARBA00023002"/>
    </source>
</evidence>
<comment type="cofactor">
    <cofactor evidence="1">
        <name>siroheme</name>
        <dbReference type="ChEBI" id="CHEBI:60052"/>
    </cofactor>
</comment>
<dbReference type="InterPro" id="IPR052034">
    <property type="entry name" value="NasD-like"/>
</dbReference>
<accession>A0AAV5GEF1</accession>
<dbReference type="Gene3D" id="2.102.10.10">
    <property type="entry name" value="Rieske [2Fe-2S] iron-sulphur domain"/>
    <property type="match status" value="1"/>
</dbReference>
<evidence type="ECO:0000256" key="15">
    <source>
        <dbReference type="ARBA" id="ARBA00023063"/>
    </source>
</evidence>
<dbReference type="SUPFAM" id="SSF56014">
    <property type="entry name" value="Nitrite and sulphite reductase 4Fe-4S domain-like"/>
    <property type="match status" value="1"/>
</dbReference>
<evidence type="ECO:0000259" key="18">
    <source>
        <dbReference type="PROSITE" id="PS51296"/>
    </source>
</evidence>
<dbReference type="SUPFAM" id="SSF50022">
    <property type="entry name" value="ISP domain"/>
    <property type="match status" value="1"/>
</dbReference>
<protein>
    <recommendedName>
        <fullName evidence="18">Rieske domain-containing protein</fullName>
    </recommendedName>
</protein>
<dbReference type="InterPro" id="IPR012748">
    <property type="entry name" value="Rieske-like_NirD"/>
</dbReference>
<dbReference type="GO" id="GO:0008942">
    <property type="term" value="F:nitrite reductase [NAD(P)H] activity"/>
    <property type="evidence" value="ECO:0007669"/>
    <property type="project" value="InterPro"/>
</dbReference>
<dbReference type="Gene3D" id="3.30.413.10">
    <property type="entry name" value="Sulfite Reductase Hemoprotein, domain 1"/>
    <property type="match status" value="1"/>
</dbReference>